<dbReference type="Proteomes" id="UP000826234">
    <property type="component" value="Unassembled WGS sequence"/>
</dbReference>
<evidence type="ECO:0000256" key="2">
    <source>
        <dbReference type="ARBA" id="ARBA00023054"/>
    </source>
</evidence>
<dbReference type="Gene3D" id="1.20.5.500">
    <property type="entry name" value="Single helix bin"/>
    <property type="match status" value="1"/>
</dbReference>
<name>A0ABQ7TAS8_PHRPL</name>
<dbReference type="Pfam" id="PF00038">
    <property type="entry name" value="Filament"/>
    <property type="match status" value="2"/>
</dbReference>
<accession>A0ABQ7TAS8</accession>
<dbReference type="InterPro" id="IPR039008">
    <property type="entry name" value="IF_rod_dom"/>
</dbReference>
<sequence>MTSCAQNIPVTVGRNTASLGSDGKCRVSSISSSHYTSCGLLDRDNFSCRTHVGGSSPFGFPTGQGTFSSCSSSGALIGGGGGYGRRMSTGSCLTGSHGGYPQLGYGDGLVEVCTGGLNGVPLTCGIIFSSTDEKVLMQNLNDRLASYIDKVICLEKENAALESQIRDFYIKQGLTGELKDYSHYYHQIEELKNQIIRTTLENNKILLKIDNNRMDLDDVRQKFETECGIREMMEADVNGLHPVLDELTRVKDNLEIEFKSLQEELCSLKKTHEKVSICPGPDLKKTLKEMRCKYEAMIESNRKEVEQWYEGKLEEVNLGVCISNQKVEDGNHKVMDLKRQLQALEIDLQAQCNKRDALHMSLAETEHHFHIQLAEMQEQISCMEHQLAELHLEMESQDGEYKDLLDVKKRLEQEIQTYRSLLKEGQQDHG</sequence>
<gene>
    <name evidence="5" type="ORF">JD844_002087</name>
</gene>
<dbReference type="SUPFAM" id="SSF64593">
    <property type="entry name" value="Intermediate filament protein, coiled coil region"/>
    <property type="match status" value="2"/>
</dbReference>
<dbReference type="InterPro" id="IPR002957">
    <property type="entry name" value="Keratin_I"/>
</dbReference>
<protein>
    <recommendedName>
        <fullName evidence="4">IF rod domain-containing protein</fullName>
    </recommendedName>
</protein>
<comment type="caution">
    <text evidence="5">The sequence shown here is derived from an EMBL/GenBank/DDBJ whole genome shotgun (WGS) entry which is preliminary data.</text>
</comment>
<evidence type="ECO:0000313" key="6">
    <source>
        <dbReference type="Proteomes" id="UP000826234"/>
    </source>
</evidence>
<dbReference type="SMART" id="SM01391">
    <property type="entry name" value="Filament"/>
    <property type="match status" value="1"/>
</dbReference>
<dbReference type="EMBL" id="JAIPUX010000521">
    <property type="protein sequence ID" value="KAH0626836.1"/>
    <property type="molecule type" value="Genomic_DNA"/>
</dbReference>
<feature type="coiled-coil region" evidence="3">
    <location>
        <begin position="137"/>
        <end position="164"/>
    </location>
</feature>
<feature type="coiled-coil region" evidence="3">
    <location>
        <begin position="327"/>
        <end position="428"/>
    </location>
</feature>
<keyword evidence="1" id="KW-0403">Intermediate filament</keyword>
<evidence type="ECO:0000256" key="1">
    <source>
        <dbReference type="ARBA" id="ARBA00022754"/>
    </source>
</evidence>
<organism evidence="5 6">
    <name type="scientific">Phrynosoma platyrhinos</name>
    <name type="common">Desert horned lizard</name>
    <dbReference type="NCBI Taxonomy" id="52577"/>
    <lineage>
        <taxon>Eukaryota</taxon>
        <taxon>Metazoa</taxon>
        <taxon>Chordata</taxon>
        <taxon>Craniata</taxon>
        <taxon>Vertebrata</taxon>
        <taxon>Euteleostomi</taxon>
        <taxon>Lepidosauria</taxon>
        <taxon>Squamata</taxon>
        <taxon>Bifurcata</taxon>
        <taxon>Unidentata</taxon>
        <taxon>Episquamata</taxon>
        <taxon>Toxicofera</taxon>
        <taxon>Iguania</taxon>
        <taxon>Phrynosomatidae</taxon>
        <taxon>Phrynosomatinae</taxon>
        <taxon>Phrynosoma</taxon>
    </lineage>
</organism>
<dbReference type="PRINTS" id="PR01248">
    <property type="entry name" value="TYPE1KERATIN"/>
</dbReference>
<keyword evidence="2 3" id="KW-0175">Coiled coil</keyword>
<reference evidence="5 6" key="1">
    <citation type="journal article" date="2022" name="Gigascience">
        <title>A chromosome-level genome assembly and annotation of the desert horned lizard, Phrynosoma platyrhinos, provides insight into chromosomal rearrangements among reptiles.</title>
        <authorList>
            <person name="Koochekian N."/>
            <person name="Ascanio A."/>
            <person name="Farleigh K."/>
            <person name="Card D.C."/>
            <person name="Schield D.R."/>
            <person name="Castoe T.A."/>
            <person name="Jezkova T."/>
        </authorList>
    </citation>
    <scope>NUCLEOTIDE SEQUENCE [LARGE SCALE GENOMIC DNA]</scope>
    <source>
        <strain evidence="5">NK-2021</strain>
    </source>
</reference>
<dbReference type="Gene3D" id="1.20.5.170">
    <property type="match status" value="1"/>
</dbReference>
<evidence type="ECO:0000313" key="5">
    <source>
        <dbReference type="EMBL" id="KAH0626836.1"/>
    </source>
</evidence>
<dbReference type="PROSITE" id="PS51842">
    <property type="entry name" value="IF_ROD_2"/>
    <property type="match status" value="1"/>
</dbReference>
<proteinExistence type="predicted"/>
<dbReference type="PANTHER" id="PTHR23239">
    <property type="entry name" value="INTERMEDIATE FILAMENT"/>
    <property type="match status" value="1"/>
</dbReference>
<dbReference type="PANTHER" id="PTHR23239:SF372">
    <property type="entry name" value="IF ROD DOMAIN-CONTAINING PROTEIN"/>
    <property type="match status" value="1"/>
</dbReference>
<evidence type="ECO:0000256" key="3">
    <source>
        <dbReference type="SAM" id="Coils"/>
    </source>
</evidence>
<keyword evidence="6" id="KW-1185">Reference proteome</keyword>
<feature type="domain" description="IF rod" evidence="4">
    <location>
        <begin position="133"/>
        <end position="429"/>
    </location>
</feature>
<evidence type="ECO:0000259" key="4">
    <source>
        <dbReference type="PROSITE" id="PS51842"/>
    </source>
</evidence>
<dbReference type="Gene3D" id="1.20.5.1160">
    <property type="entry name" value="Vasodilator-stimulated phosphoprotein"/>
    <property type="match status" value="1"/>
</dbReference>